<name>A0A183AI36_9TREM</name>
<evidence type="ECO:0000313" key="3">
    <source>
        <dbReference type="WBParaSite" id="ECPE_0000663401-mRNA-1"/>
    </source>
</evidence>
<dbReference type="AlphaFoldDB" id="A0A183AI36"/>
<accession>A0A183AI36</accession>
<dbReference type="Proteomes" id="UP000272942">
    <property type="component" value="Unassembled WGS sequence"/>
</dbReference>
<reference evidence="3" key="1">
    <citation type="submission" date="2016-06" db="UniProtKB">
        <authorList>
            <consortium name="WormBaseParasite"/>
        </authorList>
    </citation>
    <scope>IDENTIFICATION</scope>
</reference>
<dbReference type="WBParaSite" id="ECPE_0000663401-mRNA-1">
    <property type="protein sequence ID" value="ECPE_0000663401-mRNA-1"/>
    <property type="gene ID" value="ECPE_0000663401"/>
</dbReference>
<sequence length="163" mass="17970">MDQRSTSLNEDEASETILEMVVGITVRYTIDSAIEDEAGSRAEPITININEIIKNENDGSVVERNFQLDTAEASQEGGKNTDFEVEMPSGETMHTRINVKTIGGTTAGQLPRIEYGTENKALPNGEQLALALEQPSLWDYILSWITSIRDRIWGMVSSIFGSS</sequence>
<reference evidence="1 2" key="2">
    <citation type="submission" date="2018-11" db="EMBL/GenBank/DDBJ databases">
        <authorList>
            <consortium name="Pathogen Informatics"/>
        </authorList>
    </citation>
    <scope>NUCLEOTIDE SEQUENCE [LARGE SCALE GENOMIC DNA]</scope>
    <source>
        <strain evidence="1 2">Egypt</strain>
    </source>
</reference>
<keyword evidence="2" id="KW-1185">Reference proteome</keyword>
<proteinExistence type="predicted"/>
<protein>
    <submittedName>
        <fullName evidence="3">Calx-beta domain-containing protein</fullName>
    </submittedName>
</protein>
<evidence type="ECO:0000313" key="1">
    <source>
        <dbReference type="EMBL" id="VDP78858.1"/>
    </source>
</evidence>
<gene>
    <name evidence="1" type="ORF">ECPE_LOCUS6621</name>
</gene>
<dbReference type="OrthoDB" id="6253536at2759"/>
<dbReference type="EMBL" id="UZAN01043641">
    <property type="protein sequence ID" value="VDP78858.1"/>
    <property type="molecule type" value="Genomic_DNA"/>
</dbReference>
<evidence type="ECO:0000313" key="2">
    <source>
        <dbReference type="Proteomes" id="UP000272942"/>
    </source>
</evidence>
<organism evidence="3">
    <name type="scientific">Echinostoma caproni</name>
    <dbReference type="NCBI Taxonomy" id="27848"/>
    <lineage>
        <taxon>Eukaryota</taxon>
        <taxon>Metazoa</taxon>
        <taxon>Spiralia</taxon>
        <taxon>Lophotrochozoa</taxon>
        <taxon>Platyhelminthes</taxon>
        <taxon>Trematoda</taxon>
        <taxon>Digenea</taxon>
        <taxon>Plagiorchiida</taxon>
        <taxon>Echinostomata</taxon>
        <taxon>Echinostomatoidea</taxon>
        <taxon>Echinostomatidae</taxon>
        <taxon>Echinostoma</taxon>
    </lineage>
</organism>